<name>A0A0D0MGK8_VARPD</name>
<dbReference type="SUPFAM" id="SSF49899">
    <property type="entry name" value="Concanavalin A-like lectins/glucanases"/>
    <property type="match status" value="1"/>
</dbReference>
<evidence type="ECO:0000256" key="1">
    <source>
        <dbReference type="SAM" id="MobiDB-lite"/>
    </source>
</evidence>
<dbReference type="OrthoDB" id="1956004at2"/>
<dbReference type="InterPro" id="IPR017850">
    <property type="entry name" value="Alkaline_phosphatase_core_sf"/>
</dbReference>
<evidence type="ECO:0000313" key="3">
    <source>
        <dbReference type="Proteomes" id="UP000032067"/>
    </source>
</evidence>
<dbReference type="Pfam" id="PF13385">
    <property type="entry name" value="Laminin_G_3"/>
    <property type="match status" value="1"/>
</dbReference>
<organism evidence="2 3">
    <name type="scientific">Variovorax paradoxus</name>
    <dbReference type="NCBI Taxonomy" id="34073"/>
    <lineage>
        <taxon>Bacteria</taxon>
        <taxon>Pseudomonadati</taxon>
        <taxon>Pseudomonadota</taxon>
        <taxon>Betaproteobacteria</taxon>
        <taxon>Burkholderiales</taxon>
        <taxon>Comamonadaceae</taxon>
        <taxon>Variovorax</taxon>
    </lineage>
</organism>
<dbReference type="AlphaFoldDB" id="A0A0D0MGK8"/>
<comment type="caution">
    <text evidence="2">The sequence shown here is derived from an EMBL/GenBank/DDBJ whole genome shotgun (WGS) entry which is preliminary data.</text>
</comment>
<sequence length="700" mass="71644">MRPITPSHAPLSTRWLLPLATSIVLAACGGGGGGGGGAAFPLVNVPPANNGGGGGGTNPPVSGTNQGKSGPKALVVEIDGLTHAALRDAIAQNKVPALQSLRVAPAWTGGANGTPSEQRTTDGPGWATLLTGTWVTRHGVRWDTADQRIDAKLAPSVFALAKQNKAAGYKTASVTANALYPQLLANESGTVDGAVDCAGADACVTERTAQFIDAGYDLMVAQYGAPAAAVGNGLKSDAYQRAISDTSAAVGQLLARIARRTANDAKEDWLVILTTGHGLDAFGTATGLQAIDNKTVFIASNKTLAALPGTGTAAPADATLLQLAAATDIAPTVLRHLGALPAAEAYTFNGQALQAATSLRNLTAKAGADKNSIELAWTLSGDGTAPVQVLRDGKLVATLPAGSTAYSDPIVADADGVYTYQYTVVAGEASVALAVQLAYVKPATLAPTLANGLVNYYPLDTLPALDLKNASTLAPWASDANGGTVVDDGFKIPYKVKALRVDSTVKNASGSAGYRLLQTTDVATNPAVTAYTLGFWVRTDATCSQGVSNGASMLANKNYTTGANAGLAIGLFGSCEIRFNVGTGSARADSNGYGLTAGQWAYVAVVIDKANLKLTGYVFDSSRAMQTGSATLTSALVAQLGGLKNGIGLNEDGTGQYYQRETSSPRGAMDFNEFAIWNRALTTDELTSIFKSGQPLMLLP</sequence>
<dbReference type="PROSITE" id="PS51257">
    <property type="entry name" value="PROKAR_LIPOPROTEIN"/>
    <property type="match status" value="1"/>
</dbReference>
<evidence type="ECO:0000313" key="2">
    <source>
        <dbReference type="EMBL" id="KIQ30099.1"/>
    </source>
</evidence>
<dbReference type="InterPro" id="IPR013320">
    <property type="entry name" value="ConA-like_dom_sf"/>
</dbReference>
<dbReference type="Gene3D" id="3.40.720.10">
    <property type="entry name" value="Alkaline Phosphatase, subunit A"/>
    <property type="match status" value="1"/>
</dbReference>
<dbReference type="Gene3D" id="2.60.120.200">
    <property type="match status" value="1"/>
</dbReference>
<gene>
    <name evidence="2" type="ORF">RT97_18340</name>
</gene>
<proteinExistence type="predicted"/>
<dbReference type="EMBL" id="JXQQ01000043">
    <property type="protein sequence ID" value="KIQ30099.1"/>
    <property type="molecule type" value="Genomic_DNA"/>
</dbReference>
<dbReference type="SUPFAM" id="SSF53649">
    <property type="entry name" value="Alkaline phosphatase-like"/>
    <property type="match status" value="1"/>
</dbReference>
<feature type="region of interest" description="Disordered" evidence="1">
    <location>
        <begin position="50"/>
        <end position="70"/>
    </location>
</feature>
<dbReference type="Proteomes" id="UP000032067">
    <property type="component" value="Unassembled WGS sequence"/>
</dbReference>
<accession>A0A0D0MGK8</accession>
<protein>
    <recommendedName>
        <fullName evidence="4">Concanavalin A-like lectin/glucanase superfamily protein</fullName>
    </recommendedName>
</protein>
<evidence type="ECO:0008006" key="4">
    <source>
        <dbReference type="Google" id="ProtNLM"/>
    </source>
</evidence>
<dbReference type="RefSeq" id="WP_042580234.1">
    <property type="nucleotide sequence ID" value="NZ_JXQQ01000043.1"/>
</dbReference>
<reference evidence="2 3" key="1">
    <citation type="submission" date="2014-12" db="EMBL/GenBank/DDBJ databases">
        <title>16Stimator: statistical estimation of ribosomal gene copy numbers from draft genome assemblies.</title>
        <authorList>
            <person name="Perisin M.A."/>
            <person name="Vetter M."/>
            <person name="Gilbert J.A."/>
            <person name="Bergelson J."/>
        </authorList>
    </citation>
    <scope>NUCLEOTIDE SEQUENCE [LARGE SCALE GENOMIC DNA]</scope>
    <source>
        <strain evidence="2 3">MEDvA23</strain>
    </source>
</reference>